<evidence type="ECO:0000313" key="1">
    <source>
        <dbReference type="EMBL" id="SQD78241.1"/>
    </source>
</evidence>
<dbReference type="AlphaFoldDB" id="A0A330LQJ4"/>
<accession>A0A330LQJ4</accession>
<organism evidence="1 2">
    <name type="scientific">Moritella yayanosii</name>
    <dbReference type="NCBI Taxonomy" id="69539"/>
    <lineage>
        <taxon>Bacteria</taxon>
        <taxon>Pseudomonadati</taxon>
        <taxon>Pseudomonadota</taxon>
        <taxon>Gammaproteobacteria</taxon>
        <taxon>Alteromonadales</taxon>
        <taxon>Moritellaceae</taxon>
        <taxon>Moritella</taxon>
    </lineage>
</organism>
<keyword evidence="2" id="KW-1185">Reference proteome</keyword>
<dbReference type="KEGG" id="mya:MORIYA_1763"/>
<evidence type="ECO:0000313" key="2">
    <source>
        <dbReference type="Proteomes" id="UP000250163"/>
    </source>
</evidence>
<dbReference type="Proteomes" id="UP000250163">
    <property type="component" value="Chromosome MORIYA"/>
</dbReference>
<name>A0A330LQJ4_9GAMM</name>
<proteinExistence type="predicted"/>
<protein>
    <submittedName>
        <fullName evidence="1">Uncharacterized protein</fullName>
    </submittedName>
</protein>
<sequence length="43" mass="5022">MLLKNHKNINVIIIDSVFNIKIPLTPIKALAVFYIKVKLRLYL</sequence>
<gene>
    <name evidence="1" type="ORF">MORIYA_1763</name>
</gene>
<dbReference type="EMBL" id="LS483250">
    <property type="protein sequence ID" value="SQD78241.1"/>
    <property type="molecule type" value="Genomic_DNA"/>
</dbReference>
<reference evidence="2" key="1">
    <citation type="submission" date="2018-05" db="EMBL/GenBank/DDBJ databases">
        <authorList>
            <person name="Cea G.-C."/>
            <person name="William W."/>
        </authorList>
    </citation>
    <scope>NUCLEOTIDE SEQUENCE [LARGE SCALE GENOMIC DNA]</scope>
    <source>
        <strain evidence="2">DB21MT 5</strain>
    </source>
</reference>